<dbReference type="InterPro" id="IPR001296">
    <property type="entry name" value="Glyco_trans_1"/>
</dbReference>
<evidence type="ECO:0000313" key="3">
    <source>
        <dbReference type="Proteomes" id="UP000257136"/>
    </source>
</evidence>
<dbReference type="AlphaFoldDB" id="A0A3E0EM99"/>
<dbReference type="PANTHER" id="PTHR12526">
    <property type="entry name" value="GLYCOSYLTRANSFERASE"/>
    <property type="match status" value="1"/>
</dbReference>
<sequence length="374" mass="41785">MKLQKNRIAIISPSQNAYSETFIQEQKNGLQGNIYYYFKGEVPQSLEGFGKLGNKRITYSVKIRRKLGLKTLSIAETAFMHSLKENKIQVVLAQYGTTANKIVNVCKQINVPLITHFHGYDASVGSVIKNCNYYKEVFYYSTYVIAVSISMKKKIIELGCPQEKVIYNACAPNDLFLNIVPKFSQSNFISLGRFVNKKAPYNTILAFKKVHDLYPEAKLIMGGEGELLEPCINIIKALKLEESVLLPGIIDRVQFMEYLSNGLAFVQHSVTAFNGDQEGTPVAVLEASAAGLPVISTKHAGISDVIIEGETGFLVEENDIETMAENMILLLENKVLAEKMGINGKERIKINFTMKKHLSVIDSLIEKIIKNTNE</sequence>
<dbReference type="RefSeq" id="WP_115813725.1">
    <property type="nucleotide sequence ID" value="NZ_QUNI01000007.1"/>
</dbReference>
<dbReference type="EMBL" id="QUNI01000007">
    <property type="protein sequence ID" value="REG98266.1"/>
    <property type="molecule type" value="Genomic_DNA"/>
</dbReference>
<dbReference type="Gene3D" id="3.40.50.2000">
    <property type="entry name" value="Glycogen Phosphorylase B"/>
    <property type="match status" value="2"/>
</dbReference>
<keyword evidence="3" id="KW-1185">Reference proteome</keyword>
<comment type="caution">
    <text evidence="2">The sequence shown here is derived from an EMBL/GenBank/DDBJ whole genome shotgun (WGS) entry which is preliminary data.</text>
</comment>
<reference evidence="2 3" key="1">
    <citation type="submission" date="2018-08" db="EMBL/GenBank/DDBJ databases">
        <title>Genomic Encyclopedia of Archaeal and Bacterial Type Strains, Phase II (KMG-II): from individual species to whole genera.</title>
        <authorList>
            <person name="Goeker M."/>
        </authorList>
    </citation>
    <scope>NUCLEOTIDE SEQUENCE [LARGE SCALE GENOMIC DNA]</scope>
    <source>
        <strain evidence="2 3">DSM 100880</strain>
    </source>
</reference>
<dbReference type="OrthoDB" id="7560678at2"/>
<dbReference type="GO" id="GO:0016757">
    <property type="term" value="F:glycosyltransferase activity"/>
    <property type="evidence" value="ECO:0007669"/>
    <property type="project" value="InterPro"/>
</dbReference>
<dbReference type="Proteomes" id="UP000257136">
    <property type="component" value="Unassembled WGS sequence"/>
</dbReference>
<dbReference type="SUPFAM" id="SSF53756">
    <property type="entry name" value="UDP-Glycosyltransferase/glycogen phosphorylase"/>
    <property type="match status" value="1"/>
</dbReference>
<protein>
    <submittedName>
        <fullName evidence="2">Glycosyltransferase involved in cell wall biosynthesis</fullName>
    </submittedName>
</protein>
<evidence type="ECO:0000313" key="2">
    <source>
        <dbReference type="EMBL" id="REG98266.1"/>
    </source>
</evidence>
<gene>
    <name evidence="2" type="ORF">C8P67_107193</name>
</gene>
<evidence type="ECO:0000259" key="1">
    <source>
        <dbReference type="Pfam" id="PF00534"/>
    </source>
</evidence>
<keyword evidence="2" id="KW-0808">Transferase</keyword>
<organism evidence="2 3">
    <name type="scientific">Flavobacterium aquicola</name>
    <dbReference type="NCBI Taxonomy" id="1682742"/>
    <lineage>
        <taxon>Bacteria</taxon>
        <taxon>Pseudomonadati</taxon>
        <taxon>Bacteroidota</taxon>
        <taxon>Flavobacteriia</taxon>
        <taxon>Flavobacteriales</taxon>
        <taxon>Flavobacteriaceae</taxon>
        <taxon>Flavobacterium</taxon>
    </lineage>
</organism>
<proteinExistence type="predicted"/>
<accession>A0A3E0EM99</accession>
<dbReference type="PANTHER" id="PTHR12526:SF630">
    <property type="entry name" value="GLYCOSYLTRANSFERASE"/>
    <property type="match status" value="1"/>
</dbReference>
<feature type="domain" description="Glycosyl transferase family 1" evidence="1">
    <location>
        <begin position="188"/>
        <end position="347"/>
    </location>
</feature>
<dbReference type="Pfam" id="PF00534">
    <property type="entry name" value="Glycos_transf_1"/>
    <property type="match status" value="1"/>
</dbReference>
<name>A0A3E0EM99_9FLAO</name>